<evidence type="ECO:0000313" key="2">
    <source>
        <dbReference type="Proteomes" id="UP000226442"/>
    </source>
</evidence>
<dbReference type="InterPro" id="IPR054619">
    <property type="entry name" value="Npun_R2821-like"/>
</dbReference>
<gene>
    <name evidence="1" type="ORF">CP500_020630</name>
</gene>
<sequence length="306" mass="35971">MNRGIYIVANDKVIESAIALTNSIRLYNCQVPVFLIPFDDNYQQVAATLSTLHGVRLFPNLEFVEQFTREIGQMFDRNFLALPNKMRKLAVWFGPLDEFLYIDTDIIVFEDIAANLDKLSEVDFFCCDYHHLSEKLRNVFSPLVKQQHIFTDSQLQDVFNSGFWASRKGTISESQMHEVLRECSQHREYFDFTQNVTDQPILNYIILKLIPKRCNLVKNSETEPGSWAGSKHFQEIDYVLYDKGKRLKYLHWAGIPIKSGSPYWTLWKHYRYLNEDKPNLVQKIFRYLQGVLSAIIRYCRVCWALL</sequence>
<dbReference type="EMBL" id="NXIB02000174">
    <property type="protein sequence ID" value="PHX53601.1"/>
    <property type="molecule type" value="Genomic_DNA"/>
</dbReference>
<organism evidence="1 2">
    <name type="scientific">Tychonema bourrellyi FEM_GT703</name>
    <dbReference type="NCBI Taxonomy" id="2040638"/>
    <lineage>
        <taxon>Bacteria</taxon>
        <taxon>Bacillati</taxon>
        <taxon>Cyanobacteriota</taxon>
        <taxon>Cyanophyceae</taxon>
        <taxon>Oscillatoriophycideae</taxon>
        <taxon>Oscillatoriales</taxon>
        <taxon>Microcoleaceae</taxon>
        <taxon>Tychonema</taxon>
    </lineage>
</organism>
<dbReference type="Proteomes" id="UP000226442">
    <property type="component" value="Unassembled WGS sequence"/>
</dbReference>
<name>A0A2G4EVN8_9CYAN</name>
<dbReference type="Gene3D" id="3.90.550.10">
    <property type="entry name" value="Spore Coat Polysaccharide Biosynthesis Protein SpsA, Chain A"/>
    <property type="match status" value="1"/>
</dbReference>
<protein>
    <submittedName>
        <fullName evidence="1">Methionine synthase</fullName>
    </submittedName>
</protein>
<dbReference type="SUPFAM" id="SSF53448">
    <property type="entry name" value="Nucleotide-diphospho-sugar transferases"/>
    <property type="match status" value="1"/>
</dbReference>
<proteinExistence type="predicted"/>
<dbReference type="InterPro" id="IPR029044">
    <property type="entry name" value="Nucleotide-diphossugar_trans"/>
</dbReference>
<reference evidence="1" key="1">
    <citation type="submission" date="2017-10" db="EMBL/GenBank/DDBJ databases">
        <title>Draft genome sequence of the planktic cyanobacteria Tychonema bourrellyi isolated from alpine lentic freshwater.</title>
        <authorList>
            <person name="Tett A."/>
            <person name="Armanini F."/>
            <person name="Asnicar F."/>
            <person name="Boscaini A."/>
            <person name="Pasolli E."/>
            <person name="Zolfo M."/>
            <person name="Donati C."/>
            <person name="Salmaso N."/>
            <person name="Segata N."/>
        </authorList>
    </citation>
    <scope>NUCLEOTIDE SEQUENCE</scope>
    <source>
        <strain evidence="1">FEM_GT703</strain>
    </source>
</reference>
<dbReference type="RefSeq" id="WP_096832077.1">
    <property type="nucleotide sequence ID" value="NZ_NXIB02000174.1"/>
</dbReference>
<evidence type="ECO:0000313" key="1">
    <source>
        <dbReference type="EMBL" id="PHX53601.1"/>
    </source>
</evidence>
<dbReference type="NCBIfam" id="NF045582">
    <property type="entry name" value="Npun_R2823_gen"/>
    <property type="match status" value="1"/>
</dbReference>
<accession>A0A2G4EVN8</accession>
<keyword evidence="2" id="KW-1185">Reference proteome</keyword>
<dbReference type="AlphaFoldDB" id="A0A2G4EVN8"/>
<comment type="caution">
    <text evidence="1">The sequence shown here is derived from an EMBL/GenBank/DDBJ whole genome shotgun (WGS) entry which is preliminary data.</text>
</comment>
<dbReference type="OrthoDB" id="480149at2"/>